<dbReference type="SUPFAM" id="SSF53182">
    <property type="entry name" value="Pyrrolidone carboxyl peptidase (pyroglutamate aminopeptidase)"/>
    <property type="match status" value="1"/>
</dbReference>
<organism evidence="16">
    <name type="scientific">uncultured marine group II/III euryarchaeote KM3_169_C11</name>
    <dbReference type="NCBI Taxonomy" id="1457922"/>
    <lineage>
        <taxon>Archaea</taxon>
        <taxon>Methanobacteriati</taxon>
        <taxon>Methanobacteriota</taxon>
        <taxon>environmental samples</taxon>
    </lineage>
</organism>
<proteinExistence type="inferred from homology"/>
<dbReference type="SUPFAM" id="SSF55811">
    <property type="entry name" value="Nudix"/>
    <property type="match status" value="1"/>
</dbReference>
<dbReference type="PANTHER" id="PTHR47707:SF1">
    <property type="entry name" value="NUDIX HYDROLASE FAMILY PROTEIN"/>
    <property type="match status" value="1"/>
</dbReference>
<evidence type="ECO:0000256" key="13">
    <source>
        <dbReference type="ARBA" id="ARBA00035861"/>
    </source>
</evidence>
<evidence type="ECO:0000256" key="6">
    <source>
        <dbReference type="ARBA" id="ARBA00022705"/>
    </source>
</evidence>
<keyword evidence="12" id="KW-0234">DNA repair</keyword>
<keyword evidence="5" id="KW-0645">Protease</keyword>
<dbReference type="GO" id="GO:0008234">
    <property type="term" value="F:cysteine-type peptidase activity"/>
    <property type="evidence" value="ECO:0007669"/>
    <property type="project" value="UniProtKB-KW"/>
</dbReference>
<comment type="similarity">
    <text evidence="3">Belongs to the peptidase C15 family.</text>
</comment>
<dbReference type="GO" id="GO:0006260">
    <property type="term" value="P:DNA replication"/>
    <property type="evidence" value="ECO:0007669"/>
    <property type="project" value="UniProtKB-KW"/>
</dbReference>
<dbReference type="PROSITE" id="PS00893">
    <property type="entry name" value="NUDIX_BOX"/>
    <property type="match status" value="1"/>
</dbReference>
<evidence type="ECO:0000256" key="10">
    <source>
        <dbReference type="ARBA" id="ARBA00022807"/>
    </source>
</evidence>
<dbReference type="PANTHER" id="PTHR47707">
    <property type="entry name" value="8-OXO-DGTP DIPHOSPHATASE"/>
    <property type="match status" value="1"/>
</dbReference>
<evidence type="ECO:0000256" key="7">
    <source>
        <dbReference type="ARBA" id="ARBA00022723"/>
    </source>
</evidence>
<keyword evidence="11" id="KW-0460">Magnesium</keyword>
<comment type="similarity">
    <text evidence="2">Belongs to the Nudix hydrolase family.</text>
</comment>
<gene>
    <name evidence="16" type="primary">pcp</name>
</gene>
<dbReference type="Pfam" id="PF00293">
    <property type="entry name" value="NUDIX"/>
    <property type="match status" value="1"/>
</dbReference>
<dbReference type="Pfam" id="PF01470">
    <property type="entry name" value="Peptidase_C15"/>
    <property type="match status" value="1"/>
</dbReference>
<dbReference type="GO" id="GO:0044716">
    <property type="term" value="F:8-oxo-GDP phosphatase activity"/>
    <property type="evidence" value="ECO:0007669"/>
    <property type="project" value="TreeGrafter"/>
</dbReference>
<dbReference type="PRINTS" id="PR00502">
    <property type="entry name" value="NUDIXFAMILY"/>
</dbReference>
<dbReference type="InterPro" id="IPR036440">
    <property type="entry name" value="Peptidase_C15-like_sf"/>
</dbReference>
<sequence>MRRVLVTGFEPFEGNEHNISGEIAQHLDGATEMVDLGDSPAQQGAESRTVAVEWECRVLSVDEAGSREVADLLVDEPGWDAILHLGFAERRRRLCLESGAVNEANFRIPDNSGRQPSESFIDEDGLPLQLTTAPLKMLLSEFSSDSDVRRSDDAGRFVCNETCYRTLRMIDRLDCRDRLGRPLPAIFVHVPPAEQVPFERQVELVRRVGALLTQRPRVRVVAGIILADDDRVLAARRAPDEAMPGNWEFPGGKVEPGETEAGAVAREINEELGVEVRPIRCLERLEHGYPSMVVELSFWLCEPVGSLDELRLTVHDQTRWLENEELTSVEWLEPDIDFIRMLQSDGLSNLRRPV</sequence>
<dbReference type="CDD" id="cd03425">
    <property type="entry name" value="NUDIX_MutT_NudA_like"/>
    <property type="match status" value="1"/>
</dbReference>
<keyword evidence="9 16" id="KW-0378">Hydrolase</keyword>
<evidence type="ECO:0000256" key="3">
    <source>
        <dbReference type="ARBA" id="ARBA00006641"/>
    </source>
</evidence>
<keyword evidence="8" id="KW-0227">DNA damage</keyword>
<dbReference type="InterPro" id="IPR047127">
    <property type="entry name" value="MutT-like"/>
</dbReference>
<evidence type="ECO:0000256" key="11">
    <source>
        <dbReference type="ARBA" id="ARBA00022842"/>
    </source>
</evidence>
<evidence type="ECO:0000256" key="14">
    <source>
        <dbReference type="ARBA" id="ARBA00038905"/>
    </source>
</evidence>
<dbReference type="InterPro" id="IPR016125">
    <property type="entry name" value="Peptidase_C15-like"/>
</dbReference>
<keyword evidence="6" id="KW-0235">DNA replication</keyword>
<feature type="domain" description="Nudix hydrolase" evidence="15">
    <location>
        <begin position="216"/>
        <end position="343"/>
    </location>
</feature>
<dbReference type="GO" id="GO:0006508">
    <property type="term" value="P:proteolysis"/>
    <property type="evidence" value="ECO:0007669"/>
    <property type="project" value="UniProtKB-KW"/>
</dbReference>
<dbReference type="Gene3D" id="3.90.79.10">
    <property type="entry name" value="Nucleoside Triphosphate Pyrophosphohydrolase"/>
    <property type="match status" value="1"/>
</dbReference>
<dbReference type="InterPro" id="IPR015797">
    <property type="entry name" value="NUDIX_hydrolase-like_dom_sf"/>
</dbReference>
<evidence type="ECO:0000256" key="2">
    <source>
        <dbReference type="ARBA" id="ARBA00005582"/>
    </source>
</evidence>
<evidence type="ECO:0000256" key="8">
    <source>
        <dbReference type="ARBA" id="ARBA00022763"/>
    </source>
</evidence>
<keyword evidence="10" id="KW-0788">Thiol protease</keyword>
<dbReference type="GO" id="GO:0006281">
    <property type="term" value="P:DNA repair"/>
    <property type="evidence" value="ECO:0007669"/>
    <property type="project" value="UniProtKB-KW"/>
</dbReference>
<dbReference type="InterPro" id="IPR020084">
    <property type="entry name" value="NUDIX_hydrolase_CS"/>
</dbReference>
<evidence type="ECO:0000313" key="16">
    <source>
        <dbReference type="EMBL" id="AIF03705.1"/>
    </source>
</evidence>
<evidence type="ECO:0000256" key="12">
    <source>
        <dbReference type="ARBA" id="ARBA00023204"/>
    </source>
</evidence>
<dbReference type="GO" id="GO:0008413">
    <property type="term" value="F:8-oxo-7,8-dihydroguanosine triphosphate pyrophosphatase activity"/>
    <property type="evidence" value="ECO:0007669"/>
    <property type="project" value="TreeGrafter"/>
</dbReference>
<name>A0A075GKL1_9EURY</name>
<evidence type="ECO:0000256" key="9">
    <source>
        <dbReference type="ARBA" id="ARBA00022801"/>
    </source>
</evidence>
<accession>A0A075GKL1</accession>
<keyword evidence="7" id="KW-0479">Metal-binding</keyword>
<dbReference type="EC" id="3.6.1.55" evidence="14"/>
<protein>
    <recommendedName>
        <fullName evidence="14">8-oxo-dGTP diphosphatase</fullName>
        <ecNumber evidence="14">3.6.1.55</ecNumber>
    </recommendedName>
</protein>
<evidence type="ECO:0000256" key="4">
    <source>
        <dbReference type="ARBA" id="ARBA00022457"/>
    </source>
</evidence>
<evidence type="ECO:0000256" key="5">
    <source>
        <dbReference type="ARBA" id="ARBA00022670"/>
    </source>
</evidence>
<keyword evidence="4" id="KW-0515">Mutator protein</keyword>
<dbReference type="AlphaFoldDB" id="A0A075GKL1"/>
<dbReference type="PROSITE" id="PS51462">
    <property type="entry name" value="NUDIX"/>
    <property type="match status" value="1"/>
</dbReference>
<reference evidence="16" key="1">
    <citation type="journal article" date="2014" name="Genome Biol. Evol.">
        <title>Pangenome evidence for extensive interdomain horizontal transfer affecting lineage core and shell genes in uncultured planktonic thaumarchaeota and euryarchaeota.</title>
        <authorList>
            <person name="Deschamps P."/>
            <person name="Zivanovic Y."/>
            <person name="Moreira D."/>
            <person name="Rodriguez-Valera F."/>
            <person name="Lopez-Garcia P."/>
        </authorList>
    </citation>
    <scope>NUCLEOTIDE SEQUENCE</scope>
</reference>
<dbReference type="InterPro" id="IPR000086">
    <property type="entry name" value="NUDIX_hydrolase_dom"/>
</dbReference>
<dbReference type="Gene3D" id="3.40.630.20">
    <property type="entry name" value="Peptidase C15, pyroglutamyl peptidase I-like"/>
    <property type="match status" value="1"/>
</dbReference>
<evidence type="ECO:0000259" key="15">
    <source>
        <dbReference type="PROSITE" id="PS51462"/>
    </source>
</evidence>
<dbReference type="InterPro" id="IPR020476">
    <property type="entry name" value="Nudix_hydrolase"/>
</dbReference>
<evidence type="ECO:0000256" key="1">
    <source>
        <dbReference type="ARBA" id="ARBA00001946"/>
    </source>
</evidence>
<dbReference type="GO" id="GO:0044715">
    <property type="term" value="F:8-oxo-dGDP phosphatase activity"/>
    <property type="evidence" value="ECO:0007669"/>
    <property type="project" value="TreeGrafter"/>
</dbReference>
<dbReference type="EMBL" id="KF900687">
    <property type="protein sequence ID" value="AIF03705.1"/>
    <property type="molecule type" value="Genomic_DNA"/>
</dbReference>
<dbReference type="GO" id="GO:0046872">
    <property type="term" value="F:metal ion binding"/>
    <property type="evidence" value="ECO:0007669"/>
    <property type="project" value="UniProtKB-KW"/>
</dbReference>
<comment type="cofactor">
    <cofactor evidence="1">
        <name>Mg(2+)</name>
        <dbReference type="ChEBI" id="CHEBI:18420"/>
    </cofactor>
</comment>
<comment type="catalytic activity">
    <reaction evidence="13">
        <text>8-oxo-dGTP + H2O = 8-oxo-dGMP + diphosphate + H(+)</text>
        <dbReference type="Rhea" id="RHEA:31575"/>
        <dbReference type="ChEBI" id="CHEBI:15377"/>
        <dbReference type="ChEBI" id="CHEBI:15378"/>
        <dbReference type="ChEBI" id="CHEBI:33019"/>
        <dbReference type="ChEBI" id="CHEBI:63224"/>
        <dbReference type="ChEBI" id="CHEBI:77896"/>
        <dbReference type="EC" id="3.6.1.55"/>
    </reaction>
</comment>
<dbReference type="GO" id="GO:0035539">
    <property type="term" value="F:8-oxo-7,8-dihydrodeoxyguanosine triphosphate pyrophosphatase activity"/>
    <property type="evidence" value="ECO:0007669"/>
    <property type="project" value="UniProtKB-EC"/>
</dbReference>